<dbReference type="SUPFAM" id="SSF52087">
    <property type="entry name" value="CRAL/TRIO domain"/>
    <property type="match status" value="1"/>
</dbReference>
<dbReference type="OrthoDB" id="6575879at2759"/>
<dbReference type="EMBL" id="QDEB01014353">
    <property type="protein sequence ID" value="RZC41748.1"/>
    <property type="molecule type" value="Genomic_DNA"/>
</dbReference>
<protein>
    <recommendedName>
        <fullName evidence="3">CRAL-TRIO domain-containing protein</fullName>
    </recommendedName>
</protein>
<dbReference type="Proteomes" id="UP000292052">
    <property type="component" value="Unassembled WGS sequence"/>
</dbReference>
<organism evidence="1 2">
    <name type="scientific">Asbolus verrucosus</name>
    <name type="common">Desert ironclad beetle</name>
    <dbReference type="NCBI Taxonomy" id="1661398"/>
    <lineage>
        <taxon>Eukaryota</taxon>
        <taxon>Metazoa</taxon>
        <taxon>Ecdysozoa</taxon>
        <taxon>Arthropoda</taxon>
        <taxon>Hexapoda</taxon>
        <taxon>Insecta</taxon>
        <taxon>Pterygota</taxon>
        <taxon>Neoptera</taxon>
        <taxon>Endopterygota</taxon>
        <taxon>Coleoptera</taxon>
        <taxon>Polyphaga</taxon>
        <taxon>Cucujiformia</taxon>
        <taxon>Tenebrionidae</taxon>
        <taxon>Pimeliinae</taxon>
        <taxon>Asbolus</taxon>
    </lineage>
</organism>
<dbReference type="SUPFAM" id="SSF46938">
    <property type="entry name" value="CRAL/TRIO N-terminal domain"/>
    <property type="match status" value="1"/>
</dbReference>
<proteinExistence type="predicted"/>
<gene>
    <name evidence="1" type="ORF">BDFB_011703</name>
</gene>
<dbReference type="InterPro" id="IPR036865">
    <property type="entry name" value="CRAL-TRIO_dom_sf"/>
</dbReference>
<dbReference type="InterPro" id="IPR036273">
    <property type="entry name" value="CRAL/TRIO_N_dom_sf"/>
</dbReference>
<reference evidence="1 2" key="1">
    <citation type="submission" date="2017-03" db="EMBL/GenBank/DDBJ databases">
        <title>Genome of the blue death feigning beetle - Asbolus verrucosus.</title>
        <authorList>
            <person name="Rider S.D."/>
        </authorList>
    </citation>
    <scope>NUCLEOTIDE SEQUENCE [LARGE SCALE GENOMIC DNA]</scope>
    <source>
        <strain evidence="1">Butters</strain>
        <tissue evidence="1">Head and leg muscle</tissue>
    </source>
</reference>
<dbReference type="AlphaFoldDB" id="A0A482WBK4"/>
<dbReference type="Gene3D" id="3.40.525.10">
    <property type="entry name" value="CRAL-TRIO lipid binding domain"/>
    <property type="match status" value="1"/>
</dbReference>
<dbReference type="STRING" id="1661398.A0A482WBK4"/>
<name>A0A482WBK4_ASBVE</name>
<dbReference type="GO" id="GO:0016020">
    <property type="term" value="C:membrane"/>
    <property type="evidence" value="ECO:0007669"/>
    <property type="project" value="TreeGrafter"/>
</dbReference>
<dbReference type="Gene3D" id="1.20.5.1200">
    <property type="entry name" value="Alpha-tocopherol transfer"/>
    <property type="match status" value="1"/>
</dbReference>
<evidence type="ECO:0008006" key="3">
    <source>
        <dbReference type="Google" id="ProtNLM"/>
    </source>
</evidence>
<accession>A0A482WBK4</accession>
<dbReference type="GO" id="GO:1902936">
    <property type="term" value="F:phosphatidylinositol bisphosphate binding"/>
    <property type="evidence" value="ECO:0007669"/>
    <property type="project" value="TreeGrafter"/>
</dbReference>
<dbReference type="PANTHER" id="PTHR10174">
    <property type="entry name" value="ALPHA-TOCOPHEROL TRANSFER PROTEIN-RELATED"/>
    <property type="match status" value="1"/>
</dbReference>
<evidence type="ECO:0000313" key="1">
    <source>
        <dbReference type="EMBL" id="RZC41748.1"/>
    </source>
</evidence>
<sequence>MTVTLWEISDDVEEAIPKVFNTTRKTLDEDVKMLQRWMETQPHLPEIMDANSVRNFLVLNKCSIERTKVNIDLYYTARSKIPEFFENVNPKSTHMRKMMDTVYLITLPKLTKNMSRVTVFKVRDSALMGEFDHSSYHSNVIRLVENLKTLQELVGKEILPVDYGGEEKSLEELNNLMKLKYLEYEEWFDRQEARRVDESLRPAKLQNDDIFGFYGNFKKLDVD</sequence>
<keyword evidence="2" id="KW-1185">Reference proteome</keyword>
<evidence type="ECO:0000313" key="2">
    <source>
        <dbReference type="Proteomes" id="UP000292052"/>
    </source>
</evidence>
<dbReference type="PANTHER" id="PTHR10174:SF222">
    <property type="entry name" value="GH10083P-RELATED"/>
    <property type="match status" value="1"/>
</dbReference>
<comment type="caution">
    <text evidence="1">The sequence shown here is derived from an EMBL/GenBank/DDBJ whole genome shotgun (WGS) entry which is preliminary data.</text>
</comment>